<evidence type="ECO:0000313" key="3">
    <source>
        <dbReference type="Proteomes" id="UP000018050"/>
    </source>
</evidence>
<dbReference type="Proteomes" id="UP000018050">
    <property type="component" value="Unassembled WGS sequence"/>
</dbReference>
<organism evidence="2 3">
    <name type="scientific">Eimeria acervulina</name>
    <name type="common">Coccidian parasite</name>
    <dbReference type="NCBI Taxonomy" id="5801"/>
    <lineage>
        <taxon>Eukaryota</taxon>
        <taxon>Sar</taxon>
        <taxon>Alveolata</taxon>
        <taxon>Apicomplexa</taxon>
        <taxon>Conoidasida</taxon>
        <taxon>Coccidia</taxon>
        <taxon>Eucoccidiorida</taxon>
        <taxon>Eimeriorina</taxon>
        <taxon>Eimeriidae</taxon>
        <taxon>Eimeria</taxon>
    </lineage>
</organism>
<keyword evidence="3" id="KW-1185">Reference proteome</keyword>
<dbReference type="EMBL" id="HG672842">
    <property type="protein sequence ID" value="CDI82871.1"/>
    <property type="molecule type" value="Genomic_DNA"/>
</dbReference>
<accession>U6GRJ2</accession>
<gene>
    <name evidence="2" type="ORF">EAH_00006670</name>
</gene>
<dbReference type="OrthoDB" id="10476101at2759"/>
<protein>
    <submittedName>
        <fullName evidence="2">Uncharacterized protein</fullName>
    </submittedName>
</protein>
<dbReference type="RefSeq" id="XP_013247895.1">
    <property type="nucleotide sequence ID" value="XM_013392441.1"/>
</dbReference>
<feature type="compositionally biased region" description="Low complexity" evidence="1">
    <location>
        <begin position="155"/>
        <end position="173"/>
    </location>
</feature>
<evidence type="ECO:0000256" key="1">
    <source>
        <dbReference type="SAM" id="MobiDB-lite"/>
    </source>
</evidence>
<evidence type="ECO:0000313" key="2">
    <source>
        <dbReference type="EMBL" id="CDI82871.1"/>
    </source>
</evidence>
<reference evidence="2" key="2">
    <citation type="submission" date="2013-10" db="EMBL/GenBank/DDBJ databases">
        <authorList>
            <person name="Aslett M."/>
        </authorList>
    </citation>
    <scope>NUCLEOTIDE SEQUENCE</scope>
    <source>
        <strain evidence="2">Houghton</strain>
    </source>
</reference>
<reference evidence="2" key="1">
    <citation type="submission" date="2013-10" db="EMBL/GenBank/DDBJ databases">
        <title>Genomic analysis of the causative agents of coccidiosis in chickens.</title>
        <authorList>
            <person name="Reid A.J."/>
            <person name="Blake D."/>
            <person name="Billington K."/>
            <person name="Browne H."/>
            <person name="Dunn M."/>
            <person name="Hung S."/>
            <person name="Kawahara F."/>
            <person name="Miranda-Saavedra D."/>
            <person name="Mourier T."/>
            <person name="Nagra H."/>
            <person name="Otto T.D."/>
            <person name="Rawlings N."/>
            <person name="Sanchez A."/>
            <person name="Sanders M."/>
            <person name="Subramaniam C."/>
            <person name="Tay Y."/>
            <person name="Dear P."/>
            <person name="Doerig C."/>
            <person name="Gruber A."/>
            <person name="Parkinson J."/>
            <person name="Shirley M."/>
            <person name="Wan K.L."/>
            <person name="Berriman M."/>
            <person name="Tomley F."/>
            <person name="Pain A."/>
        </authorList>
    </citation>
    <scope>NUCLEOTIDE SEQUENCE</scope>
    <source>
        <strain evidence="2">Houghton</strain>
    </source>
</reference>
<feature type="region of interest" description="Disordered" evidence="1">
    <location>
        <begin position="155"/>
        <end position="183"/>
    </location>
</feature>
<dbReference type="GeneID" id="25268737"/>
<name>U6GRJ2_EIMAC</name>
<sequence>MVLSVLATLITEHIMKVQSSEYRARSLKVLLDKAQKLRRAAGVATKLCLSALSDGHTIDVFWDEWEVHRMGAITDSAFARDFRILLPPPTSQTASQTGKHIRKLSLINVWVGGMQATRYCVQDDKRLLLVTPSSISPGVGDIRYHLCEGNLTVSQASQPDSSSSQRRFSHGASGALGDPPALR</sequence>
<proteinExistence type="predicted"/>
<dbReference type="AlphaFoldDB" id="U6GRJ2"/>
<dbReference type="VEuPathDB" id="ToxoDB:EAH_00006670"/>